<evidence type="ECO:0000256" key="1">
    <source>
        <dbReference type="SAM" id="MobiDB-lite"/>
    </source>
</evidence>
<keyword evidence="2" id="KW-0812">Transmembrane</keyword>
<keyword evidence="2" id="KW-0472">Membrane</keyword>
<gene>
    <name evidence="3" type="ORF">BIV23_01460</name>
</gene>
<name>A0A1S2QPZ3_9ACTN</name>
<dbReference type="AlphaFoldDB" id="A0A1S2QPZ3"/>
<comment type="caution">
    <text evidence="3">The sequence shown here is derived from an EMBL/GenBank/DDBJ whole genome shotgun (WGS) entry which is preliminary data.</text>
</comment>
<feature type="region of interest" description="Disordered" evidence="1">
    <location>
        <begin position="174"/>
        <end position="221"/>
    </location>
</feature>
<dbReference type="EMBL" id="MLYO01000009">
    <property type="protein sequence ID" value="OIK07681.1"/>
    <property type="molecule type" value="Genomic_DNA"/>
</dbReference>
<feature type="transmembrane region" description="Helical" evidence="2">
    <location>
        <begin position="58"/>
        <end position="78"/>
    </location>
</feature>
<dbReference type="OrthoDB" id="4249743at2"/>
<reference evidence="3 4" key="1">
    <citation type="submission" date="2016-10" db="EMBL/GenBank/DDBJ databases">
        <title>Genome sequence of Streptomyces sp. MUSC 1.</title>
        <authorList>
            <person name="Lee L.-H."/>
            <person name="Ser H.-L."/>
            <person name="Law J.W.-F."/>
        </authorList>
    </citation>
    <scope>NUCLEOTIDE SEQUENCE [LARGE SCALE GENOMIC DNA]</scope>
    <source>
        <strain evidence="3 4">MUSC 1</strain>
    </source>
</reference>
<accession>A0A1S2QPZ3</accession>
<evidence type="ECO:0000256" key="2">
    <source>
        <dbReference type="SAM" id="Phobius"/>
    </source>
</evidence>
<evidence type="ECO:0000313" key="4">
    <source>
        <dbReference type="Proteomes" id="UP000179642"/>
    </source>
</evidence>
<sequence>MNVLHVLAAVGVVIFVIVRQLSGEPLRAKRLILLPAILAVIGFTSLGKSGRHLTTTDLACLVISAVIAAGIGGAQGALIRLRPRDGVLWARMPVRGLWLWLALVASRVVMTFVATALHAHVAGSSAPILLLLGVNRLGQAAVVTPRALASGVPFAPERDGRSFDVRGALADRFDRDAAAPPTTGAHRPAYPRTTRPCTRSERDIPHDRDRHRDRARRRIRR</sequence>
<feature type="transmembrane region" description="Helical" evidence="2">
    <location>
        <begin position="98"/>
        <end position="117"/>
    </location>
</feature>
<dbReference type="RefSeq" id="WP_071378855.1">
    <property type="nucleotide sequence ID" value="NZ_MLYO01000009.1"/>
</dbReference>
<feature type="transmembrane region" description="Helical" evidence="2">
    <location>
        <begin position="30"/>
        <end position="46"/>
    </location>
</feature>
<proteinExistence type="predicted"/>
<organism evidence="3 4">
    <name type="scientific">Streptomyces monashensis</name>
    <dbReference type="NCBI Taxonomy" id="1678012"/>
    <lineage>
        <taxon>Bacteria</taxon>
        <taxon>Bacillati</taxon>
        <taxon>Actinomycetota</taxon>
        <taxon>Actinomycetes</taxon>
        <taxon>Kitasatosporales</taxon>
        <taxon>Streptomycetaceae</taxon>
        <taxon>Streptomyces</taxon>
    </lineage>
</organism>
<feature type="compositionally biased region" description="Basic and acidic residues" evidence="1">
    <location>
        <begin position="198"/>
        <end position="212"/>
    </location>
</feature>
<keyword evidence="2" id="KW-1133">Transmembrane helix</keyword>
<evidence type="ECO:0008006" key="5">
    <source>
        <dbReference type="Google" id="ProtNLM"/>
    </source>
</evidence>
<keyword evidence="4" id="KW-1185">Reference proteome</keyword>
<dbReference type="Proteomes" id="UP000179642">
    <property type="component" value="Unassembled WGS sequence"/>
</dbReference>
<evidence type="ECO:0000313" key="3">
    <source>
        <dbReference type="EMBL" id="OIK07681.1"/>
    </source>
</evidence>
<protein>
    <recommendedName>
        <fullName evidence="5">DUF1453 domain-containing protein</fullName>
    </recommendedName>
</protein>